<reference evidence="1" key="2">
    <citation type="submission" date="2015-03" db="EMBL/GenBank/DDBJ databases">
        <authorList>
            <person name="Chow C.-E.T."/>
            <person name="Winget D.M."/>
            <person name="White R.A.III."/>
            <person name="Hallam S.J."/>
            <person name="Suttle C.A."/>
        </authorList>
    </citation>
    <scope>NUCLEOTIDE SEQUENCE</scope>
    <source>
        <strain evidence="1">Oxic1_1</strain>
    </source>
</reference>
<dbReference type="EMBL" id="KR029596">
    <property type="protein sequence ID" value="AKH47650.1"/>
    <property type="molecule type" value="Genomic_DNA"/>
</dbReference>
<name>A0A0F7L6W0_9VIRU</name>
<evidence type="ECO:0000313" key="1">
    <source>
        <dbReference type="EMBL" id="AKH47650.1"/>
    </source>
</evidence>
<organism evidence="1">
    <name type="scientific">uncultured marine virus</name>
    <dbReference type="NCBI Taxonomy" id="186617"/>
    <lineage>
        <taxon>Viruses</taxon>
        <taxon>environmental samples</taxon>
    </lineage>
</organism>
<protein>
    <submittedName>
        <fullName evidence="1">Uncharacterized protein</fullName>
    </submittedName>
</protein>
<sequence length="195" mass="21939">MYEDKVAVVIGSAACLWDDLDVFEEIAAQQGWDWDAVAVNHSGLAVNHPIEHWVSCHPILIHHFREARRCYTHHTLGDNGPMITHGAAGRTGQEHMDRTWEVATDIAGNSSMLAIYVMLALGYKKVVLAGIPFDGNRTFYHPKQMQPEHSDDIRHIRLMWKSAAERELWAGRVFSVSGWTAATLGDLAKHYPLKT</sequence>
<proteinExistence type="predicted"/>
<accession>A0A0F7L6W0</accession>
<reference evidence="1" key="1">
    <citation type="journal article" date="2015" name="Front. Microbiol.">
        <title>Combining genomic sequencing methods to explore viral diversity and reveal potential virus-host interactions.</title>
        <authorList>
            <person name="Chow C.E."/>
            <person name="Winget D.M."/>
            <person name="White R.A.III."/>
            <person name="Hallam S.J."/>
            <person name="Suttle C.A."/>
        </authorList>
    </citation>
    <scope>NUCLEOTIDE SEQUENCE</scope>
    <source>
        <strain evidence="1">Oxic1_1</strain>
    </source>
</reference>